<comment type="subcellular location">
    <subcellularLocation>
        <location evidence="1">Periplasm</location>
    </subcellularLocation>
</comment>
<keyword evidence="5" id="KW-0574">Periplasm</keyword>
<protein>
    <submittedName>
        <fullName evidence="8">Glucans biosynthesis protein</fullName>
    </submittedName>
</protein>
<dbReference type="RefSeq" id="WP_177175037.1">
    <property type="nucleotide sequence ID" value="NZ_FNSL01000001.1"/>
</dbReference>
<sequence length="533" mass="59481">MDRRSFLVSCLSASLLGTSSLTALATHARAEDVAAQGVDVKGEARPFSFEALTEAMKNKASEPFAKAEFKLPEQIAGLTYDQHRAIRFRPDHALWQGEAPFELQAFHMGWLFKEPVRLYAVEGEAAAPILFTGRDFEYRKPLDPSRFEDLVMEGEAGFRLHYPLNAPDVMDELVSFLGASYFRALGRDTLYGLSARGLAIGTATTSGEEFPRFTDFYIEKPNRRSKEVTVYAALDSESVTGAYRFVIAPGRNTVMTVTARLFARKAIGRLGVAPMTSMFLFAENNDSAFDDYRGQVHDSDGLKIVRKDGDELWRNLNNPSELATSFFSEDSPQAFGLYQRDRDFAHFQDAGAHYERRPSLLVEPLEAWGRGNITLVEIPTDLEVNDNIVAFWVPEKDVEAGDALEFNYRLTWGAIDEPTNRFARVMALRSGEGGVSGVKNEEGLRKFVVDFDGEVLRNLPGDSNIEAVVNVSRGEIAHSAVSRIDSNGMWRLVIDLKPSGAGPVEMSGHLKLDDKRLSEIWSYQWRDADDARS</sequence>
<feature type="signal peptide" evidence="6">
    <location>
        <begin position="1"/>
        <end position="25"/>
    </location>
</feature>
<dbReference type="UniPathway" id="UPA00637"/>
<dbReference type="InterPro" id="IPR011013">
    <property type="entry name" value="Gal_mutarotase_sf_dom"/>
</dbReference>
<evidence type="ECO:0000313" key="8">
    <source>
        <dbReference type="EMBL" id="SEB45065.1"/>
    </source>
</evidence>
<dbReference type="InterPro" id="IPR014438">
    <property type="entry name" value="Glucan_biosyn_MdoG/MdoD"/>
</dbReference>
<evidence type="ECO:0000256" key="3">
    <source>
        <dbReference type="ARBA" id="ARBA00009284"/>
    </source>
</evidence>
<dbReference type="InterPro" id="IPR007444">
    <property type="entry name" value="Glucan_biosyn_MdoG_C"/>
</dbReference>
<evidence type="ECO:0000256" key="4">
    <source>
        <dbReference type="ARBA" id="ARBA00022729"/>
    </source>
</evidence>
<dbReference type="SUPFAM" id="SSF74650">
    <property type="entry name" value="Galactose mutarotase-like"/>
    <property type="match status" value="1"/>
</dbReference>
<evidence type="ECO:0000256" key="1">
    <source>
        <dbReference type="ARBA" id="ARBA00004418"/>
    </source>
</evidence>
<dbReference type="GO" id="GO:0030288">
    <property type="term" value="C:outer membrane-bounded periplasmic space"/>
    <property type="evidence" value="ECO:0007669"/>
    <property type="project" value="TreeGrafter"/>
</dbReference>
<keyword evidence="9" id="KW-1185">Reference proteome</keyword>
<accession>A0A1H4JG75</accession>
<dbReference type="PANTHER" id="PTHR30504">
    <property type="entry name" value="GLUCANS BIOSYNTHESIS PROTEIN"/>
    <property type="match status" value="1"/>
</dbReference>
<dbReference type="GO" id="GO:0003824">
    <property type="term" value="F:catalytic activity"/>
    <property type="evidence" value="ECO:0007669"/>
    <property type="project" value="InterPro"/>
</dbReference>
<evidence type="ECO:0000256" key="5">
    <source>
        <dbReference type="ARBA" id="ARBA00022764"/>
    </source>
</evidence>
<evidence type="ECO:0000259" key="7">
    <source>
        <dbReference type="Pfam" id="PF04349"/>
    </source>
</evidence>
<feature type="domain" description="Glucan biosynthesis periplasmic MdoG C-terminal" evidence="7">
    <location>
        <begin position="47"/>
        <end position="525"/>
    </location>
</feature>
<dbReference type="AlphaFoldDB" id="A0A1H4JG75"/>
<dbReference type="SUPFAM" id="SSF81296">
    <property type="entry name" value="E set domains"/>
    <property type="match status" value="1"/>
</dbReference>
<reference evidence="9" key="1">
    <citation type="submission" date="2016-10" db="EMBL/GenBank/DDBJ databases">
        <authorList>
            <person name="Varghese N."/>
            <person name="Submissions S."/>
        </authorList>
    </citation>
    <scope>NUCLEOTIDE SEQUENCE [LARGE SCALE GENOMIC DNA]</scope>
    <source>
        <strain evidence="9">ES.061</strain>
    </source>
</reference>
<evidence type="ECO:0000313" key="9">
    <source>
        <dbReference type="Proteomes" id="UP000199064"/>
    </source>
</evidence>
<proteinExistence type="inferred from homology"/>
<dbReference type="Gene3D" id="2.70.98.10">
    <property type="match status" value="1"/>
</dbReference>
<dbReference type="InterPro" id="IPR014756">
    <property type="entry name" value="Ig_E-set"/>
</dbReference>
<evidence type="ECO:0000256" key="2">
    <source>
        <dbReference type="ARBA" id="ARBA00005001"/>
    </source>
</evidence>
<evidence type="ECO:0000256" key="6">
    <source>
        <dbReference type="SAM" id="SignalP"/>
    </source>
</evidence>
<dbReference type="Gene3D" id="2.60.40.10">
    <property type="entry name" value="Immunoglobulins"/>
    <property type="match status" value="1"/>
</dbReference>
<organism evidence="8 9">
    <name type="scientific">Nitratireductor aquibiodomus</name>
    <dbReference type="NCBI Taxonomy" id="204799"/>
    <lineage>
        <taxon>Bacteria</taxon>
        <taxon>Pseudomonadati</taxon>
        <taxon>Pseudomonadota</taxon>
        <taxon>Alphaproteobacteria</taxon>
        <taxon>Hyphomicrobiales</taxon>
        <taxon>Phyllobacteriaceae</taxon>
        <taxon>Nitratireductor</taxon>
    </lineage>
</organism>
<keyword evidence="4 6" id="KW-0732">Signal</keyword>
<dbReference type="FunFam" id="2.70.98.10:FF:000001">
    <property type="entry name" value="Glucans biosynthesis protein G"/>
    <property type="match status" value="1"/>
</dbReference>
<dbReference type="Proteomes" id="UP000199064">
    <property type="component" value="Unassembled WGS sequence"/>
</dbReference>
<comment type="similarity">
    <text evidence="3">Belongs to the OpgD/OpgG family.</text>
</comment>
<comment type="pathway">
    <text evidence="2">Glycan metabolism; osmoregulated periplasmic glucan (OPG) biosynthesis.</text>
</comment>
<dbReference type="InterPro" id="IPR014718">
    <property type="entry name" value="GH-type_carb-bd"/>
</dbReference>
<dbReference type="PIRSF" id="PIRSF006281">
    <property type="entry name" value="MdoG"/>
    <property type="match status" value="1"/>
</dbReference>
<dbReference type="EMBL" id="FNSL01000001">
    <property type="protein sequence ID" value="SEB45065.1"/>
    <property type="molecule type" value="Genomic_DNA"/>
</dbReference>
<dbReference type="InterPro" id="IPR013783">
    <property type="entry name" value="Ig-like_fold"/>
</dbReference>
<gene>
    <name evidence="8" type="ORF">SAMN05216452_1337</name>
</gene>
<dbReference type="GO" id="GO:0051274">
    <property type="term" value="P:beta-glucan biosynthetic process"/>
    <property type="evidence" value="ECO:0007669"/>
    <property type="project" value="TreeGrafter"/>
</dbReference>
<dbReference type="PANTHER" id="PTHR30504:SF2">
    <property type="entry name" value="GLUCANS BIOSYNTHESIS PROTEIN G"/>
    <property type="match status" value="1"/>
</dbReference>
<dbReference type="GO" id="GO:0030246">
    <property type="term" value="F:carbohydrate binding"/>
    <property type="evidence" value="ECO:0007669"/>
    <property type="project" value="InterPro"/>
</dbReference>
<feature type="chain" id="PRO_5011564502" evidence="6">
    <location>
        <begin position="26"/>
        <end position="533"/>
    </location>
</feature>
<name>A0A1H4JG75_9HYPH</name>
<dbReference type="Pfam" id="PF04349">
    <property type="entry name" value="MdoG"/>
    <property type="match status" value="1"/>
</dbReference>